<evidence type="ECO:0000313" key="1">
    <source>
        <dbReference type="EMBL" id="EZF50855.1"/>
    </source>
</evidence>
<accession>A0A022VXP6</accession>
<organism evidence="1">
    <name type="scientific">Trichophyton rubrum CBS 288.86</name>
    <dbReference type="NCBI Taxonomy" id="1215330"/>
    <lineage>
        <taxon>Eukaryota</taxon>
        <taxon>Fungi</taxon>
        <taxon>Dikarya</taxon>
        <taxon>Ascomycota</taxon>
        <taxon>Pezizomycotina</taxon>
        <taxon>Eurotiomycetes</taxon>
        <taxon>Eurotiomycetidae</taxon>
        <taxon>Onygenales</taxon>
        <taxon>Arthrodermataceae</taxon>
        <taxon>Trichophyton</taxon>
    </lineage>
</organism>
<dbReference type="HOGENOM" id="CLU_168399_0_0_1"/>
<dbReference type="Proteomes" id="UP000023758">
    <property type="component" value="Unassembled WGS sequence"/>
</dbReference>
<reference evidence="1" key="1">
    <citation type="submission" date="2014-02" db="EMBL/GenBank/DDBJ databases">
        <title>The Genome Sequence of Trichophyton rubrum (morphotype fischeri) CBS 288.86.</title>
        <authorList>
            <consortium name="The Broad Institute Genomics Platform"/>
            <person name="Cuomo C.A."/>
            <person name="White T.C."/>
            <person name="Graser Y."/>
            <person name="Martinez-Rossi N."/>
            <person name="Heitman J."/>
            <person name="Young S.K."/>
            <person name="Zeng Q."/>
            <person name="Gargeya S."/>
            <person name="Abouelleil A."/>
            <person name="Alvarado L."/>
            <person name="Chapman S.B."/>
            <person name="Gainer-Dewar J."/>
            <person name="Goldberg J."/>
            <person name="Griggs A."/>
            <person name="Gujja S."/>
            <person name="Hansen M."/>
            <person name="Howarth C."/>
            <person name="Imamovic A."/>
            <person name="Larimer J."/>
            <person name="Martinez D."/>
            <person name="Murphy C."/>
            <person name="Pearson M.D."/>
            <person name="Persinoti G."/>
            <person name="Poon T."/>
            <person name="Priest M."/>
            <person name="Roberts A.D."/>
            <person name="Saif S."/>
            <person name="Shea T.D."/>
            <person name="Sykes S.N."/>
            <person name="Wortman J."/>
            <person name="Nusbaum C."/>
            <person name="Birren B."/>
        </authorList>
    </citation>
    <scope>NUCLEOTIDE SEQUENCE [LARGE SCALE GENOMIC DNA]</scope>
    <source>
        <strain evidence="1">CBS 288.86</strain>
    </source>
</reference>
<protein>
    <submittedName>
        <fullName evidence="1">Uncharacterized protein</fullName>
    </submittedName>
</protein>
<sequence>MSPVPTVSSLRNIWDRVAELQAMINNPEISSEQKINIQTAIDLYYKSGQPIPRVCIQGGKVICLQDLDFSRPFWMEGYGQQLSAHTVIPAAEISST</sequence>
<name>A0A022VXP6_TRIRU</name>
<gene>
    <name evidence="1" type="ORF">H103_05677</name>
</gene>
<proteinExistence type="predicted"/>
<dbReference type="AlphaFoldDB" id="A0A022VXP6"/>
<dbReference type="OrthoDB" id="4199986at2759"/>
<dbReference type="EMBL" id="KK207876">
    <property type="protein sequence ID" value="EZF50855.1"/>
    <property type="molecule type" value="Genomic_DNA"/>
</dbReference>